<gene>
    <name evidence="6" type="primary">ruvA</name>
    <name evidence="9" type="ORF">AUK40_05730</name>
</gene>
<name>A0A1J5IU11_9BACT</name>
<dbReference type="STRING" id="1817892.AUK40_05730"/>
<evidence type="ECO:0000259" key="8">
    <source>
        <dbReference type="Pfam" id="PF07499"/>
    </source>
</evidence>
<dbReference type="GO" id="GO:0000400">
    <property type="term" value="F:four-way junction DNA binding"/>
    <property type="evidence" value="ECO:0007669"/>
    <property type="project" value="UniProtKB-UniRule"/>
</dbReference>
<dbReference type="HAMAP" id="MF_00031">
    <property type="entry name" value="DNA_HJ_migration_RuvA"/>
    <property type="match status" value="1"/>
</dbReference>
<evidence type="ECO:0000259" key="7">
    <source>
        <dbReference type="Pfam" id="PF01330"/>
    </source>
</evidence>
<evidence type="ECO:0000256" key="3">
    <source>
        <dbReference type="ARBA" id="ARBA00023125"/>
    </source>
</evidence>
<dbReference type="Gene3D" id="2.40.50.140">
    <property type="entry name" value="Nucleic acid-binding proteins"/>
    <property type="match status" value="1"/>
</dbReference>
<feature type="domain" description="DNA helicase Holliday junction RuvA type" evidence="7">
    <location>
        <begin position="1"/>
        <end position="59"/>
    </location>
</feature>
<dbReference type="SUPFAM" id="SSF46929">
    <property type="entry name" value="DNA helicase RuvA subunit, C-terminal domain"/>
    <property type="match status" value="1"/>
</dbReference>
<comment type="similarity">
    <text evidence="6">Belongs to the RuvA family.</text>
</comment>
<keyword evidence="9" id="KW-0347">Helicase</keyword>
<proteinExistence type="inferred from homology"/>
<comment type="subunit">
    <text evidence="6">Homotetramer. Forms an RuvA(8)-RuvB(12)-Holliday junction (HJ) complex. HJ DNA is sandwiched between 2 RuvA tetramers; dsDNA enters through RuvA and exits via RuvB. An RuvB hexamer assembles on each DNA strand where it exits the tetramer. Each RuvB hexamer is contacted by two RuvA subunits (via domain III) on 2 adjacent RuvB subunits; this complex drives branch migration. In the full resolvosome a probable DNA-RuvA(4)-RuvB(12)-RuvC(2) complex forms which resolves the HJ.</text>
</comment>
<dbReference type="InterPro" id="IPR011114">
    <property type="entry name" value="RuvA_C"/>
</dbReference>
<dbReference type="AlphaFoldDB" id="A0A1J5IU11"/>
<dbReference type="Gene3D" id="1.10.150.20">
    <property type="entry name" value="5' to 3' exonuclease, C-terminal subdomain"/>
    <property type="match status" value="1"/>
</dbReference>
<dbReference type="Pfam" id="PF07499">
    <property type="entry name" value="RuvA_C"/>
    <property type="match status" value="1"/>
</dbReference>
<comment type="subcellular location">
    <subcellularLocation>
        <location evidence="6">Cytoplasm</location>
    </subcellularLocation>
</comment>
<comment type="function">
    <text evidence="6">The RuvA-RuvB-RuvC complex processes Holliday junction (HJ) DNA during genetic recombination and DNA repair, while the RuvA-RuvB complex plays an important role in the rescue of blocked DNA replication forks via replication fork reversal (RFR). RuvA specifically binds to HJ cruciform DNA, conferring on it an open structure. The RuvB hexamer acts as an ATP-dependent pump, pulling dsDNA into and through the RuvAB complex. HJ branch migration allows RuvC to scan DNA until it finds its consensus sequence, where it cleaves and resolves the cruciform DNA.</text>
</comment>
<comment type="caution">
    <text evidence="6">Lacks conserved residue(s) required for the propagation of feature annotation.</text>
</comment>
<accession>A0A1J5IU11</accession>
<comment type="domain">
    <text evidence="6">Has three domains with a flexible linker between the domains II and III and assumes an 'L' shape. Domain III is highly mobile and contacts RuvB.</text>
</comment>
<evidence type="ECO:0000256" key="5">
    <source>
        <dbReference type="ARBA" id="ARBA00023204"/>
    </source>
</evidence>
<keyword evidence="4 6" id="KW-0233">DNA recombination</keyword>
<dbReference type="Pfam" id="PF14520">
    <property type="entry name" value="HHH_5"/>
    <property type="match status" value="1"/>
</dbReference>
<feature type="region of interest" description="Domain III" evidence="6">
    <location>
        <begin position="145"/>
        <end position="193"/>
    </location>
</feature>
<dbReference type="InterPro" id="IPR036267">
    <property type="entry name" value="RuvA_C_sf"/>
</dbReference>
<dbReference type="NCBIfam" id="TIGR00084">
    <property type="entry name" value="ruvA"/>
    <property type="match status" value="1"/>
</dbReference>
<keyword evidence="3 6" id="KW-0238">DNA-binding</keyword>
<evidence type="ECO:0000313" key="10">
    <source>
        <dbReference type="Proteomes" id="UP000183245"/>
    </source>
</evidence>
<dbReference type="GO" id="GO:0006310">
    <property type="term" value="P:DNA recombination"/>
    <property type="evidence" value="ECO:0007669"/>
    <property type="project" value="UniProtKB-UniRule"/>
</dbReference>
<evidence type="ECO:0000256" key="4">
    <source>
        <dbReference type="ARBA" id="ARBA00023172"/>
    </source>
</evidence>
<dbReference type="SUPFAM" id="SSF50249">
    <property type="entry name" value="Nucleic acid-binding proteins"/>
    <property type="match status" value="1"/>
</dbReference>
<dbReference type="SUPFAM" id="SSF47781">
    <property type="entry name" value="RuvA domain 2-like"/>
    <property type="match status" value="1"/>
</dbReference>
<reference evidence="9 10" key="1">
    <citation type="journal article" date="2016" name="Environ. Microbiol.">
        <title>Genomic resolution of a cold subsurface aquifer community provides metabolic insights for novel microbes adapted to high CO concentrations.</title>
        <authorList>
            <person name="Probst A.J."/>
            <person name="Castelle C.J."/>
            <person name="Singh A."/>
            <person name="Brown C.T."/>
            <person name="Anantharaman K."/>
            <person name="Sharon I."/>
            <person name="Hug L.A."/>
            <person name="Burstein D."/>
            <person name="Emerson J.B."/>
            <person name="Thomas B.C."/>
            <person name="Banfield J.F."/>
        </authorList>
    </citation>
    <scope>NUCLEOTIDE SEQUENCE [LARGE SCALE GENOMIC DNA]</scope>
    <source>
        <strain evidence="9">CG2_30_54_11</strain>
    </source>
</reference>
<dbReference type="InterPro" id="IPR012340">
    <property type="entry name" value="NA-bd_OB-fold"/>
</dbReference>
<dbReference type="GO" id="GO:0006281">
    <property type="term" value="P:DNA repair"/>
    <property type="evidence" value="ECO:0007669"/>
    <property type="project" value="UniProtKB-UniRule"/>
</dbReference>
<evidence type="ECO:0000256" key="2">
    <source>
        <dbReference type="ARBA" id="ARBA00022763"/>
    </source>
</evidence>
<dbReference type="Pfam" id="PF01330">
    <property type="entry name" value="RuvA_N"/>
    <property type="match status" value="1"/>
</dbReference>
<feature type="domain" description="Holliday junction DNA helicase RuvA C-terminal" evidence="8">
    <location>
        <begin position="148"/>
        <end position="188"/>
    </location>
</feature>
<sequence>MIRMIEGRIASKTDRSLVVLTASGVGYQLLVTSKDLDTPIGESAVFHTHLVVRENLMQLCGFRSAAELDLFELLILVDGVGPKSALSILNLGSVDRLSQAITSGDIAYLSLAAGIGKKSASKIVLELKDKVSSVPVSGLSQSALTTSSEITEALRSLGYAPAQIKQAIEQVDSTQPVEEQIRIALRIIGGAQR</sequence>
<evidence type="ECO:0000256" key="1">
    <source>
        <dbReference type="ARBA" id="ARBA00022490"/>
    </source>
</evidence>
<dbReference type="GO" id="GO:0048476">
    <property type="term" value="C:Holliday junction resolvase complex"/>
    <property type="evidence" value="ECO:0007669"/>
    <property type="project" value="UniProtKB-UniRule"/>
</dbReference>
<dbReference type="GO" id="GO:0005737">
    <property type="term" value="C:cytoplasm"/>
    <property type="evidence" value="ECO:0007669"/>
    <property type="project" value="UniProtKB-SubCell"/>
</dbReference>
<keyword evidence="5 6" id="KW-0234">DNA repair</keyword>
<keyword evidence="9" id="KW-0378">Hydrolase</keyword>
<dbReference type="CDD" id="cd14332">
    <property type="entry name" value="UBA_RuvA_C"/>
    <property type="match status" value="1"/>
</dbReference>
<dbReference type="GO" id="GO:0009379">
    <property type="term" value="C:Holliday junction helicase complex"/>
    <property type="evidence" value="ECO:0007669"/>
    <property type="project" value="InterPro"/>
</dbReference>
<dbReference type="InterPro" id="IPR013849">
    <property type="entry name" value="DNA_helicase_Holl-junc_RuvA_I"/>
</dbReference>
<dbReference type="Gene3D" id="1.10.8.10">
    <property type="entry name" value="DNA helicase RuvA subunit, C-terminal domain"/>
    <property type="match status" value="1"/>
</dbReference>
<protein>
    <recommendedName>
        <fullName evidence="6">Holliday junction branch migration complex subunit RuvA</fullName>
    </recommendedName>
</protein>
<dbReference type="EMBL" id="MNZT01000103">
    <property type="protein sequence ID" value="OIP95774.1"/>
    <property type="molecule type" value="Genomic_DNA"/>
</dbReference>
<keyword evidence="9" id="KW-0547">Nucleotide-binding</keyword>
<dbReference type="GO" id="GO:0009378">
    <property type="term" value="F:four-way junction helicase activity"/>
    <property type="evidence" value="ECO:0007669"/>
    <property type="project" value="InterPro"/>
</dbReference>
<keyword evidence="2 6" id="KW-0227">DNA damage</keyword>
<dbReference type="Proteomes" id="UP000183245">
    <property type="component" value="Unassembled WGS sequence"/>
</dbReference>
<comment type="caution">
    <text evidence="9">The sequence shown here is derived from an EMBL/GenBank/DDBJ whole genome shotgun (WGS) entry which is preliminary data.</text>
</comment>
<dbReference type="GO" id="GO:0005524">
    <property type="term" value="F:ATP binding"/>
    <property type="evidence" value="ECO:0007669"/>
    <property type="project" value="InterPro"/>
</dbReference>
<keyword evidence="9" id="KW-0067">ATP-binding</keyword>
<keyword evidence="1 6" id="KW-0963">Cytoplasm</keyword>
<dbReference type="InterPro" id="IPR000085">
    <property type="entry name" value="RuvA"/>
</dbReference>
<evidence type="ECO:0000256" key="6">
    <source>
        <dbReference type="HAMAP-Rule" id="MF_00031"/>
    </source>
</evidence>
<dbReference type="InterPro" id="IPR010994">
    <property type="entry name" value="RuvA_2-like"/>
</dbReference>
<evidence type="ECO:0000313" key="9">
    <source>
        <dbReference type="EMBL" id="OIP95774.1"/>
    </source>
</evidence>
<organism evidence="9 10">
    <name type="scientific">Candidatus Wirthbacteria bacterium CG2_30_54_11</name>
    <dbReference type="NCBI Taxonomy" id="1817892"/>
    <lineage>
        <taxon>Bacteria</taxon>
        <taxon>Candidatus Wirthbacteria</taxon>
    </lineage>
</organism>